<feature type="transmembrane region" description="Helical" evidence="2">
    <location>
        <begin position="416"/>
        <end position="435"/>
    </location>
</feature>
<dbReference type="KEGG" id="gme:Gmet_2029"/>
<evidence type="ECO:0000313" key="4">
    <source>
        <dbReference type="EMBL" id="ABB32258.1"/>
    </source>
</evidence>
<evidence type="ECO:0000259" key="3">
    <source>
        <dbReference type="Pfam" id="PF13807"/>
    </source>
</evidence>
<dbReference type="InterPro" id="IPR032807">
    <property type="entry name" value="GNVR"/>
</dbReference>
<organism evidence="4 5">
    <name type="scientific">Geobacter metallireducens (strain ATCC 53774 / DSM 7210 / GS-15)</name>
    <dbReference type="NCBI Taxonomy" id="269799"/>
    <lineage>
        <taxon>Bacteria</taxon>
        <taxon>Pseudomonadati</taxon>
        <taxon>Thermodesulfobacteriota</taxon>
        <taxon>Desulfuromonadia</taxon>
        <taxon>Geobacterales</taxon>
        <taxon>Geobacteraceae</taxon>
        <taxon>Geobacter</taxon>
    </lineage>
</organism>
<dbReference type="GO" id="GO:0004713">
    <property type="term" value="F:protein tyrosine kinase activity"/>
    <property type="evidence" value="ECO:0007669"/>
    <property type="project" value="TreeGrafter"/>
</dbReference>
<dbReference type="GO" id="GO:0005886">
    <property type="term" value="C:plasma membrane"/>
    <property type="evidence" value="ECO:0007669"/>
    <property type="project" value="TreeGrafter"/>
</dbReference>
<protein>
    <submittedName>
        <fullName evidence="4">Polysaccharide chain length determinant protein</fullName>
    </submittedName>
</protein>
<feature type="transmembrane region" description="Helical" evidence="2">
    <location>
        <begin position="478"/>
        <end position="503"/>
    </location>
</feature>
<dbReference type="Pfam" id="PF13807">
    <property type="entry name" value="GNVR"/>
    <property type="match status" value="1"/>
</dbReference>
<evidence type="ECO:0000256" key="1">
    <source>
        <dbReference type="SAM" id="Coils"/>
    </source>
</evidence>
<dbReference type="NCBIfam" id="TIGR03007">
    <property type="entry name" value="pepcterm_ChnLen"/>
    <property type="match status" value="1"/>
</dbReference>
<sequence length="518" mass="59012">MVSKTEELNKYLKMLMKRRYLFIVVSLVVMSVIAWGSFFLPKKYEASSTVFIEKSVIKDLVKGITFTPSVEDKVRILRYAMLSRTFVTNVLKSLDADTKVKNDKEMEGLVEDFQKRTQISIKGNDLFIVSIRDKDPKLATDYVNTLVRKYVEENVSSKRQDSFGADRFISEQLKTFKDKLDESENKIVAFRQKRGVSVGIDEALLVNDIRQYQGELDSMRIKRNELTATRDALRRQLKSIKPTTVALSSRENSSEVEMLERRLKQLSANYTDNYPEVIRIKSIIASLKKKQEPGHQADTGAKEEFSTANPVYQNLEQQLYQVEAELEAVNAKQRQLHATIGGKEHELRNVPADQKTLTDLIKERDANRQLYEQLLTRQGQAQLTKEMEVEDKATTFRVVDPAIVPMKPVSPDRVKMIIMGIIMGFVAGAASVFVMEMFDSSVKDVTSLKKLGFEVLAVIPTIFNQEEASKVAKKDRKIYLVAGCYFALICLMLTHELLGLTLIEKVLTKLGLDQFIMS</sequence>
<dbReference type="AlphaFoldDB" id="Q39U16"/>
<evidence type="ECO:0000313" key="5">
    <source>
        <dbReference type="Proteomes" id="UP000007073"/>
    </source>
</evidence>
<keyword evidence="5" id="KW-1185">Reference proteome</keyword>
<reference evidence="4 5" key="2">
    <citation type="journal article" date="2009" name="BMC Microbiol.">
        <title>The genome sequence of Geobacter metallireducens: features of metabolism, physiology and regulation common and dissimilar to Geobacter sulfurreducens.</title>
        <authorList>
            <person name="Aklujkar M."/>
            <person name="Krushkal J."/>
            <person name="DiBartolo G."/>
            <person name="Lapidus A."/>
            <person name="Land M.L."/>
            <person name="Lovley D.R."/>
        </authorList>
    </citation>
    <scope>NUCLEOTIDE SEQUENCE [LARGE SCALE GENOMIC DNA]</scope>
    <source>
        <strain evidence="5">ATCC 53774 / DSM 7210 / GS-15</strain>
    </source>
</reference>
<feature type="transmembrane region" description="Helical" evidence="2">
    <location>
        <begin position="20"/>
        <end position="40"/>
    </location>
</feature>
<dbReference type="eggNOG" id="COG3206">
    <property type="taxonomic scope" value="Bacteria"/>
</dbReference>
<evidence type="ECO:0000256" key="2">
    <source>
        <dbReference type="SAM" id="Phobius"/>
    </source>
</evidence>
<name>Q39U16_GEOMG</name>
<dbReference type="STRING" id="269799.Gmet_2029"/>
<feature type="coiled-coil region" evidence="1">
    <location>
        <begin position="173"/>
        <end position="269"/>
    </location>
</feature>
<proteinExistence type="predicted"/>
<dbReference type="PANTHER" id="PTHR32309:SF13">
    <property type="entry name" value="FERRIC ENTEROBACTIN TRANSPORT PROTEIN FEPE"/>
    <property type="match status" value="1"/>
</dbReference>
<dbReference type="RefSeq" id="WP_004512921.1">
    <property type="nucleotide sequence ID" value="NC_007517.1"/>
</dbReference>
<keyword evidence="2" id="KW-0472">Membrane</keyword>
<feature type="domain" description="Tyrosine-protein kinase G-rich" evidence="3">
    <location>
        <begin position="354"/>
        <end position="436"/>
    </location>
</feature>
<keyword evidence="2" id="KW-1133">Transmembrane helix</keyword>
<dbReference type="EMBL" id="CP000148">
    <property type="protein sequence ID" value="ABB32258.1"/>
    <property type="molecule type" value="Genomic_DNA"/>
</dbReference>
<dbReference type="Proteomes" id="UP000007073">
    <property type="component" value="Chromosome"/>
</dbReference>
<accession>Q39U16</accession>
<keyword evidence="2" id="KW-0812">Transmembrane</keyword>
<dbReference type="HOGENOM" id="CLU_009912_5_2_7"/>
<dbReference type="InterPro" id="IPR014345">
    <property type="entry name" value="XrtA_polysacc_chain"/>
</dbReference>
<dbReference type="PANTHER" id="PTHR32309">
    <property type="entry name" value="TYROSINE-PROTEIN KINASE"/>
    <property type="match status" value="1"/>
</dbReference>
<keyword evidence="1" id="KW-0175">Coiled coil</keyword>
<dbReference type="InterPro" id="IPR050445">
    <property type="entry name" value="Bact_polysacc_biosynth/exp"/>
</dbReference>
<gene>
    <name evidence="4" type="ordered locus">Gmet_2029</name>
</gene>
<reference evidence="4 5" key="1">
    <citation type="submission" date="2005-10" db="EMBL/GenBank/DDBJ databases">
        <title>Complete sequence of Geobacter metallireducens GS-15.</title>
        <authorList>
            <consortium name="US DOE Joint Genome Institute"/>
            <person name="Copeland A."/>
            <person name="Lucas S."/>
            <person name="Lapidus A."/>
            <person name="Barry K."/>
            <person name="Detter J.C."/>
            <person name="Glavina T."/>
            <person name="Hammon N."/>
            <person name="Israni S."/>
            <person name="Pitluck S."/>
            <person name="Di Bartolo G."/>
            <person name="Chain P."/>
            <person name="Schmutz J."/>
            <person name="Larimer F."/>
            <person name="Land M."/>
            <person name="Kyrpides N."/>
            <person name="Ivanova N."/>
            <person name="Richardson P."/>
        </authorList>
    </citation>
    <scope>NUCLEOTIDE SEQUENCE [LARGE SCALE GENOMIC DNA]</scope>
    <source>
        <strain evidence="5">ATCC 53774 / DSM 7210 / GS-15</strain>
    </source>
</reference>